<dbReference type="Proteomes" id="UP000028680">
    <property type="component" value="Chromosome"/>
</dbReference>
<dbReference type="EMBL" id="CP003984">
    <property type="protein sequence ID" value="AII86716.1"/>
    <property type="molecule type" value="Genomic_DNA"/>
</dbReference>
<evidence type="ECO:0008006" key="3">
    <source>
        <dbReference type="Google" id="ProtNLM"/>
    </source>
</evidence>
<dbReference type="InterPro" id="IPR006597">
    <property type="entry name" value="Sel1-like"/>
</dbReference>
<organism evidence="1 2">
    <name type="scientific">Planktomarina temperata RCA23</name>
    <dbReference type="NCBI Taxonomy" id="666509"/>
    <lineage>
        <taxon>Bacteria</taxon>
        <taxon>Pseudomonadati</taxon>
        <taxon>Pseudomonadota</taxon>
        <taxon>Alphaproteobacteria</taxon>
        <taxon>Rhodobacterales</taxon>
        <taxon>Paracoccaceae</taxon>
        <taxon>Planktomarina</taxon>
    </lineage>
</organism>
<dbReference type="AlphaFoldDB" id="A0AAN0RIF1"/>
<dbReference type="SUPFAM" id="SSF81901">
    <property type="entry name" value="HCP-like"/>
    <property type="match status" value="1"/>
</dbReference>
<sequence>MGNYIEDQMKQIVTFCLLALLGSSVSAQSYETAQDAFDARAWEAAAKLAREEAVKGNANSQGLLGQLYHFGQGGLTKSSELAVIWYSVSIANGNAAIEGMYNGAAFAFSAEELEKIEDKATTCLSSQYKDCD</sequence>
<dbReference type="Gene3D" id="1.25.40.10">
    <property type="entry name" value="Tetratricopeptide repeat domain"/>
    <property type="match status" value="1"/>
</dbReference>
<evidence type="ECO:0000313" key="2">
    <source>
        <dbReference type="Proteomes" id="UP000028680"/>
    </source>
</evidence>
<accession>A0AAN0RIF1</accession>
<name>A0AAN0RIF1_9RHOB</name>
<keyword evidence="2" id="KW-1185">Reference proteome</keyword>
<proteinExistence type="predicted"/>
<gene>
    <name evidence="1" type="ORF">RCA23_c11680</name>
</gene>
<dbReference type="SMART" id="SM00671">
    <property type="entry name" value="SEL1"/>
    <property type="match status" value="1"/>
</dbReference>
<protein>
    <recommendedName>
        <fullName evidence="3">Sel1 repeat family protein</fullName>
    </recommendedName>
</protein>
<dbReference type="InterPro" id="IPR011990">
    <property type="entry name" value="TPR-like_helical_dom_sf"/>
</dbReference>
<evidence type="ECO:0000313" key="1">
    <source>
        <dbReference type="EMBL" id="AII86716.1"/>
    </source>
</evidence>
<reference evidence="1 2" key="1">
    <citation type="journal article" date="2014" name="ISME J.">
        <title>Adaptation of an abundant Roseobacter RCA organism to pelagic systems revealed by genomic and transcriptomic analyses.</title>
        <authorList>
            <person name="Voget S."/>
            <person name="Wemheuer B."/>
            <person name="Brinkhoff T."/>
            <person name="Vollmers J."/>
            <person name="Dietrich S."/>
            <person name="Giebel H.A."/>
            <person name="Beardsley C."/>
            <person name="Sardemann C."/>
            <person name="Bakenhus I."/>
            <person name="Billerbeck S."/>
            <person name="Daniel R."/>
            <person name="Simon M."/>
        </authorList>
    </citation>
    <scope>NUCLEOTIDE SEQUENCE [LARGE SCALE GENOMIC DNA]</scope>
    <source>
        <strain evidence="1 2">RCA23</strain>
    </source>
</reference>
<dbReference type="KEGG" id="ptp:RCA23_c11680"/>